<sequence length="494" mass="54633">MSKGLMIMKIARKTNAGDDPLALAALYRAGLGSKWETMTEAAVAMAAVGVRASKNRIVQAVAVSEFPTEILALFASVGMVNRTARELIRARNEQGIADMVARSASLNPAGKSRSEILAHVCNTRSTSGYRRTYTGEIPLALNERYVQGCRSGLWSTVRQAADAMGISHSRLTMASAIAALPQELLNALPTGGLTFETGRALVDLVALRGEKVICEEAISLQNIVPRLSPQRLLNRLVGIDCSPFQAKVRRGKKKNGRSGGLFVELHLDPSDPESESRLEILVGLLNVEFGSRSVKAGSGVVVPKEDHLRPYLAQQQQRLNRPAPLSRLSVPPDLSGSAGTNRDTSVPPAGIDDDRAALDRWLSDYTSPATRNRYQNELERLLLWALLAKGKPLSSIDVNDANEYINRFTLDPQPSSMWVMRGRRPRDEPTWRPFRGPLSDESRQKALHIVKKCFNDLILYRYLVANPFQNVKVDHRPDVRLENEYTELHERSRA</sequence>
<dbReference type="EMBL" id="VZQQ01000072">
    <property type="protein sequence ID" value="MBC8751907.1"/>
    <property type="molecule type" value="Genomic_DNA"/>
</dbReference>
<dbReference type="Proteomes" id="UP000736373">
    <property type="component" value="Unassembled WGS sequence"/>
</dbReference>
<feature type="region of interest" description="Disordered" evidence="2">
    <location>
        <begin position="316"/>
        <end position="352"/>
    </location>
</feature>
<dbReference type="Gene3D" id="1.10.150.130">
    <property type="match status" value="1"/>
</dbReference>
<protein>
    <recommendedName>
        <fullName evidence="5">Core-binding (CB) domain-containing protein</fullName>
    </recommendedName>
</protein>
<evidence type="ECO:0008006" key="5">
    <source>
        <dbReference type="Google" id="ProtNLM"/>
    </source>
</evidence>
<accession>A0ABR7Q057</accession>
<dbReference type="InterPro" id="IPR011010">
    <property type="entry name" value="DNA_brk_join_enz"/>
</dbReference>
<evidence type="ECO:0000256" key="2">
    <source>
        <dbReference type="SAM" id="MobiDB-lite"/>
    </source>
</evidence>
<evidence type="ECO:0000256" key="1">
    <source>
        <dbReference type="ARBA" id="ARBA00023125"/>
    </source>
</evidence>
<keyword evidence="1" id="KW-0238">DNA-binding</keyword>
<reference evidence="3 4" key="1">
    <citation type="submission" date="2019-09" db="EMBL/GenBank/DDBJ databases">
        <title>Paraburkholderia podalyriae sp. nov., A South African Podalyria-associated rhizobium.</title>
        <authorList>
            <person name="Mavima L."/>
            <person name="Beukes C.W."/>
            <person name="Palmer M."/>
            <person name="De Meyer S.E."/>
            <person name="James E.K."/>
            <person name="Maluk M."/>
            <person name="Avontuur J.R."/>
            <person name="Chan W.Y."/>
            <person name="Venter S.N."/>
            <person name="Steenkamp E.T."/>
        </authorList>
    </citation>
    <scope>NUCLEOTIDE SEQUENCE [LARGE SCALE GENOMIC DNA]</scope>
    <source>
        <strain evidence="3 4">WC7.3b</strain>
    </source>
</reference>
<keyword evidence="4" id="KW-1185">Reference proteome</keyword>
<dbReference type="Gene3D" id="1.10.10.2830">
    <property type="match status" value="1"/>
</dbReference>
<comment type="caution">
    <text evidence="3">The sequence shown here is derived from an EMBL/GenBank/DDBJ whole genome shotgun (WGS) entry which is preliminary data.</text>
</comment>
<dbReference type="SUPFAM" id="SSF56349">
    <property type="entry name" value="DNA breaking-rejoining enzymes"/>
    <property type="match status" value="1"/>
</dbReference>
<evidence type="ECO:0000313" key="4">
    <source>
        <dbReference type="Proteomes" id="UP000736373"/>
    </source>
</evidence>
<name>A0ABR7Q057_9BURK</name>
<dbReference type="InterPro" id="IPR010998">
    <property type="entry name" value="Integrase_recombinase_N"/>
</dbReference>
<gene>
    <name evidence="3" type="ORF">F6X42_37180</name>
</gene>
<evidence type="ECO:0000313" key="3">
    <source>
        <dbReference type="EMBL" id="MBC8751907.1"/>
    </source>
</evidence>
<proteinExistence type="predicted"/>
<organism evidence="3 4">
    <name type="scientific">Paraburkholderia podalyriae</name>
    <dbReference type="NCBI Taxonomy" id="1938811"/>
    <lineage>
        <taxon>Bacteria</taxon>
        <taxon>Pseudomonadati</taxon>
        <taxon>Pseudomonadota</taxon>
        <taxon>Betaproteobacteria</taxon>
        <taxon>Burkholderiales</taxon>
        <taxon>Burkholderiaceae</taxon>
        <taxon>Paraburkholderia</taxon>
    </lineage>
</organism>